<dbReference type="RefSeq" id="WP_111198983.1">
    <property type="nucleotide sequence ID" value="NZ_QKVK01000006.1"/>
</dbReference>
<evidence type="ECO:0000313" key="2">
    <source>
        <dbReference type="Proteomes" id="UP000248795"/>
    </source>
</evidence>
<gene>
    <name evidence="1" type="ORF">DK847_13125</name>
</gene>
<evidence type="ECO:0000313" key="1">
    <source>
        <dbReference type="EMBL" id="PZF76147.1"/>
    </source>
</evidence>
<accession>A0A2W2BJS5</accession>
<dbReference type="EMBL" id="QKVK01000006">
    <property type="protein sequence ID" value="PZF76147.1"/>
    <property type="molecule type" value="Genomic_DNA"/>
</dbReference>
<proteinExistence type="predicted"/>
<reference evidence="2" key="1">
    <citation type="submission" date="2018-06" db="EMBL/GenBank/DDBJ databases">
        <title>Aestuariibacter litoralis strain KCTC 52945T.</title>
        <authorList>
            <person name="Li X."/>
            <person name="Salam N."/>
            <person name="Li J.-L."/>
            <person name="Chen Y.-M."/>
            <person name="Yang Z.-W."/>
            <person name="Zhang L.-Y."/>
            <person name="Han M.-X."/>
            <person name="Xiao M."/>
            <person name="Li W.-J."/>
        </authorList>
    </citation>
    <scope>NUCLEOTIDE SEQUENCE [LARGE SCALE GENOMIC DNA]</scope>
    <source>
        <strain evidence="2">KCTC 52945</strain>
    </source>
</reference>
<sequence>MELRFSQEVSGRGTVRTVTLFHGDGTAAKDIFFEIADTDLAVPAVLDGFVLGVIFYAMEKGEALHVRGAVSHELLANLREYQEAWTLWRPQRYRRIAITADTVVHLDGVRPRKALAAFSGGVDSIFTMLRHCRQNRALDGQPLDDTLVLVHGFDVPLSAVDGFARLTERLTPLARQLGLDIRVVRTNLRQALPQDWEDSVAAQLACCLHNFSHDHSDALVGSSEPYDALVIPWGSSPITDHLLSGSQMRIIHDGAGYSRTEKVALIARHPTAVTSLKVCWEGPDPGQNCGTCEKCIRTRLNFMALGDATPGCFSTPFDPAAITTMPIRNEVQFLELQSIIAYARRHNVTGDWLRMLEDRVAGYRPPTRWNRATQRSRKLGAALARGDIGLIARAIKSRLQRNGR</sequence>
<name>A0A2W2BJS5_9HYPH</name>
<comment type="caution">
    <text evidence="1">The sequence shown here is derived from an EMBL/GenBank/DDBJ whole genome shotgun (WGS) entry which is preliminary data.</text>
</comment>
<dbReference type="SUPFAM" id="SSF52402">
    <property type="entry name" value="Adenine nucleotide alpha hydrolases-like"/>
    <property type="match status" value="1"/>
</dbReference>
<protein>
    <submittedName>
        <fullName evidence="1">Uncharacterized protein</fullName>
    </submittedName>
</protein>
<dbReference type="AlphaFoldDB" id="A0A2W2BJS5"/>
<dbReference type="Proteomes" id="UP000248795">
    <property type="component" value="Unassembled WGS sequence"/>
</dbReference>
<keyword evidence="2" id="KW-1185">Reference proteome</keyword>
<organism evidence="1 2">
    <name type="scientific">Aestuariivirga litoralis</name>
    <dbReference type="NCBI Taxonomy" id="2650924"/>
    <lineage>
        <taxon>Bacteria</taxon>
        <taxon>Pseudomonadati</taxon>
        <taxon>Pseudomonadota</taxon>
        <taxon>Alphaproteobacteria</taxon>
        <taxon>Hyphomicrobiales</taxon>
        <taxon>Aestuariivirgaceae</taxon>
        <taxon>Aestuariivirga</taxon>
    </lineage>
</organism>